<feature type="compositionally biased region" description="Polar residues" evidence="2">
    <location>
        <begin position="528"/>
        <end position="540"/>
    </location>
</feature>
<dbReference type="Gene3D" id="3.40.50.10190">
    <property type="entry name" value="BRCT domain"/>
    <property type="match status" value="2"/>
</dbReference>
<feature type="domain" description="BRCT" evidence="3">
    <location>
        <begin position="1"/>
        <end position="44"/>
    </location>
</feature>
<dbReference type="PANTHER" id="PTHR13561:SF20">
    <property type="entry name" value="DNA TOPOISOMERASE 2-BINDING PROTEIN 1"/>
    <property type="match status" value="1"/>
</dbReference>
<feature type="compositionally biased region" description="Basic and acidic residues" evidence="2">
    <location>
        <begin position="336"/>
        <end position="352"/>
    </location>
</feature>
<protein>
    <submittedName>
        <fullName evidence="4">Protein kinase activating protein dpb11</fullName>
    </submittedName>
</protein>
<feature type="domain" description="BRCT" evidence="3">
    <location>
        <begin position="67"/>
        <end position="156"/>
    </location>
</feature>
<evidence type="ECO:0000259" key="3">
    <source>
        <dbReference type="PROSITE" id="PS50172"/>
    </source>
</evidence>
<keyword evidence="5" id="KW-1185">Reference proteome</keyword>
<accession>A0ABR3R229</accession>
<dbReference type="EMBL" id="JAKIXB020000022">
    <property type="protein sequence ID" value="KAL1598505.1"/>
    <property type="molecule type" value="Genomic_DNA"/>
</dbReference>
<reference evidence="4 5" key="1">
    <citation type="submission" date="2024-02" db="EMBL/GenBank/DDBJ databases">
        <title>De novo assembly and annotation of 12 fungi associated with fruit tree decline syndrome in Ontario, Canada.</title>
        <authorList>
            <person name="Sulman M."/>
            <person name="Ellouze W."/>
            <person name="Ilyukhin E."/>
        </authorList>
    </citation>
    <scope>NUCLEOTIDE SEQUENCE [LARGE SCALE GENOMIC DNA]</scope>
    <source>
        <strain evidence="4 5">M97-236</strain>
    </source>
</reference>
<feature type="compositionally biased region" description="Low complexity" evidence="2">
    <location>
        <begin position="422"/>
        <end position="434"/>
    </location>
</feature>
<dbReference type="Pfam" id="PF12738">
    <property type="entry name" value="PTCB-BRCT"/>
    <property type="match status" value="2"/>
</dbReference>
<evidence type="ECO:0000256" key="2">
    <source>
        <dbReference type="SAM" id="MobiDB-lite"/>
    </source>
</evidence>
<gene>
    <name evidence="4" type="primary">DPB11</name>
    <name evidence="4" type="ORF">SLS59_006792</name>
</gene>
<proteinExistence type="predicted"/>
<evidence type="ECO:0000313" key="5">
    <source>
        <dbReference type="Proteomes" id="UP001521222"/>
    </source>
</evidence>
<feature type="compositionally biased region" description="Low complexity" evidence="2">
    <location>
        <begin position="373"/>
        <end position="389"/>
    </location>
</feature>
<feature type="region of interest" description="Disordered" evidence="2">
    <location>
        <begin position="242"/>
        <end position="272"/>
    </location>
</feature>
<dbReference type="InterPro" id="IPR036420">
    <property type="entry name" value="BRCT_dom_sf"/>
</dbReference>
<dbReference type="SUPFAM" id="SSF52113">
    <property type="entry name" value="BRCT domain"/>
    <property type="match status" value="2"/>
</dbReference>
<organism evidence="4 5">
    <name type="scientific">Nothophoma quercina</name>
    <dbReference type="NCBI Taxonomy" id="749835"/>
    <lineage>
        <taxon>Eukaryota</taxon>
        <taxon>Fungi</taxon>
        <taxon>Dikarya</taxon>
        <taxon>Ascomycota</taxon>
        <taxon>Pezizomycotina</taxon>
        <taxon>Dothideomycetes</taxon>
        <taxon>Pleosporomycetidae</taxon>
        <taxon>Pleosporales</taxon>
        <taxon>Pleosporineae</taxon>
        <taxon>Didymellaceae</taxon>
        <taxon>Nothophoma</taxon>
    </lineage>
</organism>
<feature type="compositionally biased region" description="Low complexity" evidence="2">
    <location>
        <begin position="315"/>
        <end position="326"/>
    </location>
</feature>
<evidence type="ECO:0000256" key="1">
    <source>
        <dbReference type="ARBA" id="ARBA00022737"/>
    </source>
</evidence>
<evidence type="ECO:0000313" key="4">
    <source>
        <dbReference type="EMBL" id="KAL1598505.1"/>
    </source>
</evidence>
<dbReference type="InterPro" id="IPR001357">
    <property type="entry name" value="BRCT_dom"/>
</dbReference>
<dbReference type="PROSITE" id="PS50172">
    <property type="entry name" value="BRCT"/>
    <property type="match status" value="2"/>
</dbReference>
<comment type="caution">
    <text evidence="4">The sequence shown here is derived from an EMBL/GenBank/DDBJ whole genome shotgun (WGS) entry which is preliminary data.</text>
</comment>
<keyword evidence="1" id="KW-0677">Repeat</keyword>
<sequence>MGATIKLDLTSDVTHLVAGNTDSAKYRYVAKLREDVKVLSPLWLEALRDVWMEGEDDMDVVGLERQYRLPTFFGLKICLTGFDNPEQRKYIQETVDQNGAEYHGDLTKNVTHLIAAAPTGKKYEHALNWRMKIVSLEWFEQSLERGMVLDETLYNPTLPAEERGKDAWVRLENLSPALGKRMRDAEQPQPLNPNRRKLRRAASTKLGIQGDALWAEITTPSFDQGKNEEDEWKEDNLFKQKTPHEDSPAVLPIDDEPARQSAPGESNAPTPAAVAPLQISEIEQGEGIFQGRIVVTHGFDLDKPFSNYLLNTLAPRQPQKSRPKPQLAERPSNGALKEDNSRLQEKQKKVDAPKMVTKPQGSRARGPQRPRVLDLAPSADATPASTTDPFTLPAESTRNDESFGGFDGNASMPLQDTDANSPRRPSTSSTDSAANGKTKGRQRSSSAESLIRAVPAPKVARQPTPDSVIPAPSEPPAPEPEPQPPAKEPEEERDYSDLLTKLRANRKDAPTPEDQADQKRRRRRQLGRATSTRSIGSTGDASPGALDLNGEDEDDETIVINEYQPSQELGWDSPGAAKAREAMIRKLGGTLKEKSVPVKGIGGAMDGPSESGMTSRAGRKRRLGF</sequence>
<feature type="region of interest" description="Disordered" evidence="2">
    <location>
        <begin position="313"/>
        <end position="557"/>
    </location>
</feature>
<keyword evidence="4" id="KW-0808">Transferase</keyword>
<dbReference type="Proteomes" id="UP001521222">
    <property type="component" value="Unassembled WGS sequence"/>
</dbReference>
<dbReference type="GO" id="GO:0016301">
    <property type="term" value="F:kinase activity"/>
    <property type="evidence" value="ECO:0007669"/>
    <property type="project" value="UniProtKB-KW"/>
</dbReference>
<dbReference type="InterPro" id="IPR059215">
    <property type="entry name" value="BRCT2_TopBP1-like"/>
</dbReference>
<feature type="compositionally biased region" description="Pro residues" evidence="2">
    <location>
        <begin position="472"/>
        <end position="486"/>
    </location>
</feature>
<dbReference type="PANTHER" id="PTHR13561">
    <property type="entry name" value="DNA REPLICATION REGULATOR DPB11-RELATED"/>
    <property type="match status" value="1"/>
</dbReference>
<feature type="region of interest" description="Disordered" evidence="2">
    <location>
        <begin position="595"/>
        <end position="625"/>
    </location>
</feature>
<keyword evidence="4" id="KW-0418">Kinase</keyword>
<dbReference type="SMART" id="SM00292">
    <property type="entry name" value="BRCT"/>
    <property type="match status" value="1"/>
</dbReference>
<name>A0ABR3R229_9PLEO</name>
<feature type="region of interest" description="Disordered" evidence="2">
    <location>
        <begin position="179"/>
        <end position="200"/>
    </location>
</feature>
<dbReference type="CDD" id="cd17731">
    <property type="entry name" value="BRCT_TopBP1_rpt2_like"/>
    <property type="match status" value="1"/>
</dbReference>